<evidence type="ECO:0000313" key="15">
    <source>
        <dbReference type="EMBL" id="KTT76368.1"/>
    </source>
</evidence>
<dbReference type="AlphaFoldDB" id="A0A147I9V4"/>
<evidence type="ECO:0000259" key="14">
    <source>
        <dbReference type="Pfam" id="PF01292"/>
    </source>
</evidence>
<dbReference type="InterPro" id="IPR016174">
    <property type="entry name" value="Di-haem_cyt_TM"/>
</dbReference>
<keyword evidence="7" id="KW-0479">Metal-binding</keyword>
<organism evidence="15 16">
    <name type="scientific">Sphingomonas endophytica</name>
    <dbReference type="NCBI Taxonomy" id="869719"/>
    <lineage>
        <taxon>Bacteria</taxon>
        <taxon>Pseudomonadati</taxon>
        <taxon>Pseudomonadota</taxon>
        <taxon>Alphaproteobacteria</taxon>
        <taxon>Sphingomonadales</taxon>
        <taxon>Sphingomonadaceae</taxon>
        <taxon>Sphingomonas</taxon>
    </lineage>
</organism>
<sequence length="182" mass="20091">MATRLPTTQRYSSIAIAFHWTIALLVIVNLIVGIGHEAVPALRAWMPGHKAIGITVLALTLARVAWRLIHRPPPLPAFTPAWERGVAHATHWTLYLLLILMPLTGWLMVSGPEGRRPFTWFGAFDIPYLPVGGTTAGAGHEAHGMLGWLMLALVLLHIAAALRHHLILRDSILLRMLPSGRR</sequence>
<keyword evidence="4" id="KW-1003">Cell membrane</keyword>
<feature type="transmembrane region" description="Helical" evidence="13">
    <location>
        <begin position="89"/>
        <end position="109"/>
    </location>
</feature>
<evidence type="ECO:0000256" key="2">
    <source>
        <dbReference type="ARBA" id="ARBA00004651"/>
    </source>
</evidence>
<dbReference type="InterPro" id="IPR052168">
    <property type="entry name" value="Cytochrome_b561_oxidase"/>
</dbReference>
<keyword evidence="8" id="KW-0249">Electron transport</keyword>
<feature type="transmembrane region" description="Helical" evidence="13">
    <location>
        <begin position="145"/>
        <end position="166"/>
    </location>
</feature>
<dbReference type="PATRIC" id="fig|869719.3.peg.1083"/>
<dbReference type="OrthoDB" id="1247465at2"/>
<keyword evidence="3" id="KW-0813">Transport</keyword>
<keyword evidence="5" id="KW-0349">Heme</keyword>
<keyword evidence="6 13" id="KW-0812">Transmembrane</keyword>
<comment type="cofactor">
    <cofactor evidence="1">
        <name>heme b</name>
        <dbReference type="ChEBI" id="CHEBI:60344"/>
    </cofactor>
</comment>
<feature type="transmembrane region" description="Helical" evidence="13">
    <location>
        <begin position="51"/>
        <end position="69"/>
    </location>
</feature>
<proteinExistence type="inferred from homology"/>
<evidence type="ECO:0000256" key="4">
    <source>
        <dbReference type="ARBA" id="ARBA00022475"/>
    </source>
</evidence>
<comment type="subcellular location">
    <subcellularLocation>
        <location evidence="2">Cell membrane</location>
        <topology evidence="2">Multi-pass membrane protein</topology>
    </subcellularLocation>
</comment>
<accession>A0A147I9V4</accession>
<dbReference type="EMBL" id="LDTB01000002">
    <property type="protein sequence ID" value="KTT76368.1"/>
    <property type="molecule type" value="Genomic_DNA"/>
</dbReference>
<dbReference type="SUPFAM" id="SSF81342">
    <property type="entry name" value="Transmembrane di-heme cytochromes"/>
    <property type="match status" value="1"/>
</dbReference>
<dbReference type="GO" id="GO:0046872">
    <property type="term" value="F:metal ion binding"/>
    <property type="evidence" value="ECO:0007669"/>
    <property type="project" value="UniProtKB-KW"/>
</dbReference>
<protein>
    <submittedName>
        <fullName evidence="15">Cytochrome B561</fullName>
    </submittedName>
</protein>
<keyword evidence="10" id="KW-0408">Iron</keyword>
<dbReference type="RefSeq" id="WP_058754142.1">
    <property type="nucleotide sequence ID" value="NZ_LDTB01000002.1"/>
</dbReference>
<keyword evidence="11 13" id="KW-0472">Membrane</keyword>
<evidence type="ECO:0000256" key="1">
    <source>
        <dbReference type="ARBA" id="ARBA00001970"/>
    </source>
</evidence>
<dbReference type="GO" id="GO:0005886">
    <property type="term" value="C:plasma membrane"/>
    <property type="evidence" value="ECO:0007669"/>
    <property type="project" value="UniProtKB-SubCell"/>
</dbReference>
<evidence type="ECO:0000313" key="16">
    <source>
        <dbReference type="Proteomes" id="UP000074310"/>
    </source>
</evidence>
<keyword evidence="9 13" id="KW-1133">Transmembrane helix</keyword>
<evidence type="ECO:0000256" key="11">
    <source>
        <dbReference type="ARBA" id="ARBA00023136"/>
    </source>
</evidence>
<evidence type="ECO:0000256" key="10">
    <source>
        <dbReference type="ARBA" id="ARBA00023004"/>
    </source>
</evidence>
<dbReference type="Gene3D" id="1.20.950.20">
    <property type="entry name" value="Transmembrane di-heme cytochromes, Chain C"/>
    <property type="match status" value="1"/>
</dbReference>
<reference evidence="15 16" key="1">
    <citation type="journal article" date="2016" name="Front. Microbiol.">
        <title>Genomic Resource of Rice Seed Associated Bacteria.</title>
        <authorList>
            <person name="Midha S."/>
            <person name="Bansal K."/>
            <person name="Sharma S."/>
            <person name="Kumar N."/>
            <person name="Patil P.P."/>
            <person name="Chaudhry V."/>
            <person name="Patil P.B."/>
        </authorList>
    </citation>
    <scope>NUCLEOTIDE SEQUENCE [LARGE SCALE GENOMIC DNA]</scope>
    <source>
        <strain evidence="15 16">NS334</strain>
    </source>
</reference>
<evidence type="ECO:0000256" key="12">
    <source>
        <dbReference type="ARBA" id="ARBA00037975"/>
    </source>
</evidence>
<evidence type="ECO:0000256" key="7">
    <source>
        <dbReference type="ARBA" id="ARBA00022723"/>
    </source>
</evidence>
<dbReference type="GO" id="GO:0020037">
    <property type="term" value="F:heme binding"/>
    <property type="evidence" value="ECO:0007669"/>
    <property type="project" value="TreeGrafter"/>
</dbReference>
<evidence type="ECO:0000256" key="13">
    <source>
        <dbReference type="SAM" id="Phobius"/>
    </source>
</evidence>
<dbReference type="GO" id="GO:0022904">
    <property type="term" value="P:respiratory electron transport chain"/>
    <property type="evidence" value="ECO:0007669"/>
    <property type="project" value="InterPro"/>
</dbReference>
<dbReference type="PANTHER" id="PTHR30529">
    <property type="entry name" value="CYTOCHROME B561"/>
    <property type="match status" value="1"/>
</dbReference>
<evidence type="ECO:0000256" key="8">
    <source>
        <dbReference type="ARBA" id="ARBA00022982"/>
    </source>
</evidence>
<name>A0A147I9V4_9SPHN</name>
<evidence type="ECO:0000256" key="5">
    <source>
        <dbReference type="ARBA" id="ARBA00022617"/>
    </source>
</evidence>
<feature type="transmembrane region" description="Helical" evidence="13">
    <location>
        <begin position="14"/>
        <end position="39"/>
    </location>
</feature>
<evidence type="ECO:0000256" key="9">
    <source>
        <dbReference type="ARBA" id="ARBA00022989"/>
    </source>
</evidence>
<feature type="domain" description="Cytochrome b561 bacterial/Ni-hydrogenase" evidence="14">
    <location>
        <begin position="10"/>
        <end position="178"/>
    </location>
</feature>
<gene>
    <name evidence="15" type="ORF">NS334_01135</name>
</gene>
<evidence type="ECO:0000256" key="3">
    <source>
        <dbReference type="ARBA" id="ARBA00022448"/>
    </source>
</evidence>
<comment type="similarity">
    <text evidence="12">Belongs to the cytochrome b561 family.</text>
</comment>
<dbReference type="Proteomes" id="UP000074310">
    <property type="component" value="Unassembled WGS sequence"/>
</dbReference>
<keyword evidence="16" id="KW-1185">Reference proteome</keyword>
<dbReference type="PANTHER" id="PTHR30529:SF1">
    <property type="entry name" value="CYTOCHROME B561 HOMOLOG 2"/>
    <property type="match status" value="1"/>
</dbReference>
<dbReference type="GO" id="GO:0009055">
    <property type="term" value="F:electron transfer activity"/>
    <property type="evidence" value="ECO:0007669"/>
    <property type="project" value="InterPro"/>
</dbReference>
<dbReference type="Pfam" id="PF01292">
    <property type="entry name" value="Ni_hydr_CYTB"/>
    <property type="match status" value="1"/>
</dbReference>
<dbReference type="InterPro" id="IPR011577">
    <property type="entry name" value="Cyt_b561_bac/Ni-Hgenase"/>
</dbReference>
<comment type="caution">
    <text evidence="15">The sequence shown here is derived from an EMBL/GenBank/DDBJ whole genome shotgun (WGS) entry which is preliminary data.</text>
</comment>
<evidence type="ECO:0000256" key="6">
    <source>
        <dbReference type="ARBA" id="ARBA00022692"/>
    </source>
</evidence>